<evidence type="ECO:0000259" key="2">
    <source>
        <dbReference type="PROSITE" id="PS50110"/>
    </source>
</evidence>
<dbReference type="EMBL" id="LAZR01008825">
    <property type="protein sequence ID" value="KKM76348.1"/>
    <property type="molecule type" value="Genomic_DNA"/>
</dbReference>
<evidence type="ECO:0000256" key="1">
    <source>
        <dbReference type="ARBA" id="ARBA00022553"/>
    </source>
</evidence>
<dbReference type="PANTHER" id="PTHR44591">
    <property type="entry name" value="STRESS RESPONSE REGULATOR PROTEIN 1"/>
    <property type="match status" value="1"/>
</dbReference>
<comment type="caution">
    <text evidence="3">The sequence shown here is derived from an EMBL/GenBank/DDBJ whole genome shotgun (WGS) entry which is preliminary data.</text>
</comment>
<dbReference type="Gene3D" id="2.40.10.220">
    <property type="entry name" value="predicted glycosyltransferase like domains"/>
    <property type="match status" value="1"/>
</dbReference>
<gene>
    <name evidence="3" type="ORF">LCGC14_1381050</name>
</gene>
<feature type="domain" description="Response regulatory" evidence="2">
    <location>
        <begin position="108"/>
        <end position="224"/>
    </location>
</feature>
<dbReference type="InterPro" id="IPR009875">
    <property type="entry name" value="PilZ_domain"/>
</dbReference>
<dbReference type="InterPro" id="IPR011006">
    <property type="entry name" value="CheY-like_superfamily"/>
</dbReference>
<dbReference type="PANTHER" id="PTHR44591:SF23">
    <property type="entry name" value="CHEY SUBFAMILY"/>
    <property type="match status" value="1"/>
</dbReference>
<dbReference type="SUPFAM" id="SSF52172">
    <property type="entry name" value="CheY-like"/>
    <property type="match status" value="1"/>
</dbReference>
<dbReference type="Gene3D" id="3.40.50.2300">
    <property type="match status" value="1"/>
</dbReference>
<dbReference type="AlphaFoldDB" id="A0A0F9K325"/>
<dbReference type="GO" id="GO:0000160">
    <property type="term" value="P:phosphorelay signal transduction system"/>
    <property type="evidence" value="ECO:0007669"/>
    <property type="project" value="InterPro"/>
</dbReference>
<dbReference type="InterPro" id="IPR001789">
    <property type="entry name" value="Sig_transdc_resp-reg_receiver"/>
</dbReference>
<keyword evidence="1" id="KW-0597">Phosphoprotein</keyword>
<name>A0A0F9K325_9ZZZZ</name>
<sequence>MGFADGRKDERYRFNGEIIVNDNLFASAGDISLGGIYIKSSATMKMGGYVTVTIPDYGLTVKAEVKYRKPGHGMGLHFKDLNKELKARISDIIQNLKAQAEGMAVKPVVLVADNSKTFRTQMKRRLVAEGFSVVEAEDGLDVIKKMNMHFFHAVLMGLDMDRIDGFEVLRLIRKSPEHKNQLVIVTSDLADIYTVDRAMTAGADHFVPKGENVLDEVLKRLTTLLGTERSVKGEEEAPPFDDFI</sequence>
<dbReference type="CDD" id="cd00156">
    <property type="entry name" value="REC"/>
    <property type="match status" value="1"/>
</dbReference>
<dbReference type="SMART" id="SM00448">
    <property type="entry name" value="REC"/>
    <property type="match status" value="1"/>
</dbReference>
<dbReference type="Pfam" id="PF00072">
    <property type="entry name" value="Response_reg"/>
    <property type="match status" value="1"/>
</dbReference>
<dbReference type="InterPro" id="IPR050595">
    <property type="entry name" value="Bact_response_regulator"/>
</dbReference>
<dbReference type="GO" id="GO:0035438">
    <property type="term" value="F:cyclic-di-GMP binding"/>
    <property type="evidence" value="ECO:0007669"/>
    <property type="project" value="InterPro"/>
</dbReference>
<dbReference type="PROSITE" id="PS50110">
    <property type="entry name" value="RESPONSE_REGULATORY"/>
    <property type="match status" value="1"/>
</dbReference>
<accession>A0A0F9K325</accession>
<dbReference type="Pfam" id="PF07238">
    <property type="entry name" value="PilZ"/>
    <property type="match status" value="1"/>
</dbReference>
<evidence type="ECO:0000313" key="3">
    <source>
        <dbReference type="EMBL" id="KKM76348.1"/>
    </source>
</evidence>
<reference evidence="3" key="1">
    <citation type="journal article" date="2015" name="Nature">
        <title>Complex archaea that bridge the gap between prokaryotes and eukaryotes.</title>
        <authorList>
            <person name="Spang A."/>
            <person name="Saw J.H."/>
            <person name="Jorgensen S.L."/>
            <person name="Zaremba-Niedzwiedzka K."/>
            <person name="Martijn J."/>
            <person name="Lind A.E."/>
            <person name="van Eijk R."/>
            <person name="Schleper C."/>
            <person name="Guy L."/>
            <person name="Ettema T.J."/>
        </authorList>
    </citation>
    <scope>NUCLEOTIDE SEQUENCE</scope>
</reference>
<proteinExistence type="predicted"/>
<organism evidence="3">
    <name type="scientific">marine sediment metagenome</name>
    <dbReference type="NCBI Taxonomy" id="412755"/>
    <lineage>
        <taxon>unclassified sequences</taxon>
        <taxon>metagenomes</taxon>
        <taxon>ecological metagenomes</taxon>
    </lineage>
</organism>
<protein>
    <recommendedName>
        <fullName evidence="2">Response regulatory domain-containing protein</fullName>
    </recommendedName>
</protein>